<comment type="subunit">
    <text evidence="9">Homodimer.</text>
</comment>
<dbReference type="RefSeq" id="WP_016263724.1">
    <property type="nucleotide sequence ID" value="NZ_AP024513.1"/>
</dbReference>
<evidence type="ECO:0000256" key="2">
    <source>
        <dbReference type="ARBA" id="ARBA00001911"/>
    </source>
</evidence>
<sequence>MRVLVTGGAGFIGSHVLVELLGQGAKVVVLDNLVNGSSESLKRVERITGHPVGFVLGDIRDSLLVERLLIDEKVDAVIHLAGLKAVGESVDDPLEYYESNVQGTISLLRAMQRVGVFKIVFSSSATIYQMPGTLPISESSKVGGVASPYGRTKLTAEHMLDDLARSDARWSIAVLRYFNPIGAHESGLIGEDPCGTPNNLLPYIAQVAVGRLSRLTVHGGDYPTIDGTGVRDYIHVCDLAAGHTRALEYLRQGHGYHVWNLGTGTGYSVLQIIEAFERVSGRRIPFTVSGRRPGDVAECWADVSKAERELGWKAGLGLECMIADAWRWQVSNPSGYS</sequence>
<evidence type="ECO:0000256" key="6">
    <source>
        <dbReference type="ARBA" id="ARBA00018569"/>
    </source>
</evidence>
<dbReference type="NCBIfam" id="NF007956">
    <property type="entry name" value="PRK10675.1"/>
    <property type="match status" value="1"/>
</dbReference>
<evidence type="ECO:0000256" key="1">
    <source>
        <dbReference type="ARBA" id="ARBA00000083"/>
    </source>
</evidence>
<dbReference type="NCBIfam" id="TIGR01179">
    <property type="entry name" value="galE"/>
    <property type="match status" value="1"/>
</dbReference>
<evidence type="ECO:0000313" key="12">
    <source>
        <dbReference type="Proteomes" id="UP000194857"/>
    </source>
</evidence>
<dbReference type="Gene3D" id="3.90.25.10">
    <property type="entry name" value="UDP-galactose 4-epimerase, domain 1"/>
    <property type="match status" value="1"/>
</dbReference>
<protein>
    <recommendedName>
        <fullName evidence="6 9">UDP-glucose 4-epimerase</fullName>
        <ecNumber evidence="5 9">5.1.3.2</ecNumber>
    </recommendedName>
</protein>
<organism evidence="11 12">
    <name type="scientific">Pseudomonas aeruginosa</name>
    <dbReference type="NCBI Taxonomy" id="287"/>
    <lineage>
        <taxon>Bacteria</taxon>
        <taxon>Pseudomonadati</taxon>
        <taxon>Pseudomonadota</taxon>
        <taxon>Gammaproteobacteria</taxon>
        <taxon>Pseudomonadales</taxon>
        <taxon>Pseudomonadaceae</taxon>
        <taxon>Pseudomonas</taxon>
    </lineage>
</organism>
<evidence type="ECO:0000256" key="7">
    <source>
        <dbReference type="ARBA" id="ARBA00023027"/>
    </source>
</evidence>
<evidence type="ECO:0000256" key="9">
    <source>
        <dbReference type="RuleBase" id="RU366046"/>
    </source>
</evidence>
<gene>
    <name evidence="11" type="ORF">CAZ10_07885</name>
</gene>
<dbReference type="Gene3D" id="3.40.50.720">
    <property type="entry name" value="NAD(P)-binding Rossmann-like Domain"/>
    <property type="match status" value="1"/>
</dbReference>
<evidence type="ECO:0000256" key="3">
    <source>
        <dbReference type="ARBA" id="ARBA00004947"/>
    </source>
</evidence>
<dbReference type="InterPro" id="IPR036291">
    <property type="entry name" value="NAD(P)-bd_dom_sf"/>
</dbReference>
<dbReference type="GO" id="GO:0005829">
    <property type="term" value="C:cytosol"/>
    <property type="evidence" value="ECO:0007669"/>
    <property type="project" value="TreeGrafter"/>
</dbReference>
<dbReference type="eggNOG" id="COG1087">
    <property type="taxonomic scope" value="Bacteria"/>
</dbReference>
<dbReference type="Pfam" id="PF16363">
    <property type="entry name" value="GDP_Man_Dehyd"/>
    <property type="match status" value="1"/>
</dbReference>
<name>A0A080VM56_PSEAI</name>
<accession>A0A080VM56</accession>
<keyword evidence="8 9" id="KW-0413">Isomerase</keyword>
<comment type="caution">
    <text evidence="11">The sequence shown here is derived from an EMBL/GenBank/DDBJ whole genome shotgun (WGS) entry which is preliminary data.</text>
</comment>
<proteinExistence type="inferred from homology"/>
<dbReference type="SUPFAM" id="SSF51735">
    <property type="entry name" value="NAD(P)-binding Rossmann-fold domains"/>
    <property type="match status" value="1"/>
</dbReference>
<dbReference type="GO" id="GO:0003978">
    <property type="term" value="F:UDP-glucose 4-epimerase activity"/>
    <property type="evidence" value="ECO:0007669"/>
    <property type="project" value="UniProtKB-UniRule"/>
</dbReference>
<keyword evidence="7 9" id="KW-0520">NAD</keyword>
<comment type="catalytic activity">
    <reaction evidence="1 9">
        <text>UDP-alpha-D-glucose = UDP-alpha-D-galactose</text>
        <dbReference type="Rhea" id="RHEA:22168"/>
        <dbReference type="ChEBI" id="CHEBI:58885"/>
        <dbReference type="ChEBI" id="CHEBI:66914"/>
        <dbReference type="EC" id="5.1.3.2"/>
    </reaction>
</comment>
<dbReference type="InterPro" id="IPR016040">
    <property type="entry name" value="NAD(P)-bd_dom"/>
</dbReference>
<dbReference type="SMR" id="A0A080VM56"/>
<dbReference type="GO" id="GO:0006012">
    <property type="term" value="P:galactose metabolic process"/>
    <property type="evidence" value="ECO:0007669"/>
    <property type="project" value="UniProtKB-UniPathway"/>
</dbReference>
<evidence type="ECO:0000256" key="8">
    <source>
        <dbReference type="ARBA" id="ARBA00023235"/>
    </source>
</evidence>
<dbReference type="UniPathway" id="UPA00214"/>
<dbReference type="EC" id="5.1.3.2" evidence="5 9"/>
<feature type="domain" description="NAD(P)-binding" evidence="10">
    <location>
        <begin position="4"/>
        <end position="324"/>
    </location>
</feature>
<dbReference type="Proteomes" id="UP000194857">
    <property type="component" value="Unassembled WGS sequence"/>
</dbReference>
<dbReference type="PANTHER" id="PTHR43725">
    <property type="entry name" value="UDP-GLUCOSE 4-EPIMERASE"/>
    <property type="match status" value="1"/>
</dbReference>
<dbReference type="EMBL" id="NFFZ01000003">
    <property type="protein sequence ID" value="OTI64124.1"/>
    <property type="molecule type" value="Genomic_DNA"/>
</dbReference>
<dbReference type="AlphaFoldDB" id="A0A080VM56"/>
<comment type="cofactor">
    <cofactor evidence="2 9">
        <name>NAD(+)</name>
        <dbReference type="ChEBI" id="CHEBI:57540"/>
    </cofactor>
</comment>
<dbReference type="PANTHER" id="PTHR43725:SF47">
    <property type="entry name" value="UDP-GLUCOSE 4-EPIMERASE"/>
    <property type="match status" value="1"/>
</dbReference>
<dbReference type="CDD" id="cd05247">
    <property type="entry name" value="UDP_G4E_1_SDR_e"/>
    <property type="match status" value="1"/>
</dbReference>
<evidence type="ECO:0000256" key="5">
    <source>
        <dbReference type="ARBA" id="ARBA00013189"/>
    </source>
</evidence>
<comment type="pathway">
    <text evidence="3 9">Carbohydrate metabolism; galactose metabolism.</text>
</comment>
<dbReference type="InterPro" id="IPR005886">
    <property type="entry name" value="UDP_G4E"/>
</dbReference>
<evidence type="ECO:0000313" key="11">
    <source>
        <dbReference type="EMBL" id="OTI64124.1"/>
    </source>
</evidence>
<comment type="similarity">
    <text evidence="4 9">Belongs to the NAD(P)-dependent epimerase/dehydratase family.</text>
</comment>
<evidence type="ECO:0000259" key="10">
    <source>
        <dbReference type="Pfam" id="PF16363"/>
    </source>
</evidence>
<reference evidence="12" key="1">
    <citation type="submission" date="2017-05" db="EMBL/GenBank/DDBJ databases">
        <authorList>
            <person name="Giani T."/>
            <person name="Arena F."/>
            <person name="Pollini S."/>
            <person name="Di Pilato V."/>
            <person name="D'Andrea M.M."/>
            <person name="Henrici De Angelis L."/>
            <person name="Bassetti M."/>
            <person name="Rossolini G.M."/>
        </authorList>
    </citation>
    <scope>NUCLEOTIDE SEQUENCE [LARGE SCALE GENOMIC DNA]</scope>
    <source>
        <strain evidence="12">S567_C10_BS</strain>
    </source>
</reference>
<evidence type="ECO:0000256" key="4">
    <source>
        <dbReference type="ARBA" id="ARBA00007637"/>
    </source>
</evidence>
<keyword evidence="9" id="KW-0119">Carbohydrate metabolism</keyword>